<reference evidence="1 2" key="1">
    <citation type="submission" date="2014-04" db="EMBL/GenBank/DDBJ databases">
        <title>Whole genome of Muricauda olearia.</title>
        <authorList>
            <person name="Zhang X.-H."/>
            <person name="Tang K."/>
        </authorList>
    </citation>
    <scope>NUCLEOTIDE SEQUENCE [LARGE SCALE GENOMIC DNA]</scope>
    <source>
        <strain evidence="1 2">Th120</strain>
    </source>
</reference>
<proteinExistence type="predicted"/>
<protein>
    <submittedName>
        <fullName evidence="1">Uncharacterized protein</fullName>
    </submittedName>
</protein>
<name>A0A444VIC8_9FLAO</name>
<dbReference type="AlphaFoldDB" id="A0A444VIC8"/>
<gene>
    <name evidence="1" type="ORF">DN53_17965</name>
</gene>
<dbReference type="Proteomes" id="UP000290261">
    <property type="component" value="Unassembled WGS sequence"/>
</dbReference>
<dbReference type="EMBL" id="JJMP01000009">
    <property type="protein sequence ID" value="RYC50519.1"/>
    <property type="molecule type" value="Genomic_DNA"/>
</dbReference>
<keyword evidence="2" id="KW-1185">Reference proteome</keyword>
<sequence>MIKPITTFVFKSAKLTAGSSVENICCEMGEYGCLLGIYMILAAYSRIMEGFWTSFCLER</sequence>
<organism evidence="1 2">
    <name type="scientific">Flagellimonas olearia</name>
    <dbReference type="NCBI Taxonomy" id="552546"/>
    <lineage>
        <taxon>Bacteria</taxon>
        <taxon>Pseudomonadati</taxon>
        <taxon>Bacteroidota</taxon>
        <taxon>Flavobacteriia</taxon>
        <taxon>Flavobacteriales</taxon>
        <taxon>Flavobacteriaceae</taxon>
        <taxon>Flagellimonas</taxon>
    </lineage>
</organism>
<comment type="caution">
    <text evidence="1">The sequence shown here is derived from an EMBL/GenBank/DDBJ whole genome shotgun (WGS) entry which is preliminary data.</text>
</comment>
<accession>A0A444VIC8</accession>
<evidence type="ECO:0000313" key="2">
    <source>
        <dbReference type="Proteomes" id="UP000290261"/>
    </source>
</evidence>
<evidence type="ECO:0000313" key="1">
    <source>
        <dbReference type="EMBL" id="RYC50519.1"/>
    </source>
</evidence>